<keyword evidence="10 26" id="KW-1162">Viral penetration into host cytoplasm</keyword>
<evidence type="ECO:0000256" key="13">
    <source>
        <dbReference type="ARBA" id="ARBA00022703"/>
    </source>
</evidence>
<feature type="domain" description="Human immunodeficiency virus 1 envelope glycoprotein Gp120" evidence="27">
    <location>
        <begin position="148"/>
        <end position="506"/>
    </location>
</feature>
<dbReference type="GO" id="GO:0019062">
    <property type="term" value="P:virion attachment to host cell"/>
    <property type="evidence" value="ECO:0007669"/>
    <property type="project" value="UniProtKB-UniRule"/>
</dbReference>
<evidence type="ECO:0000256" key="6">
    <source>
        <dbReference type="ARBA" id="ARBA00004650"/>
    </source>
</evidence>
<evidence type="ECO:0000256" key="3">
    <source>
        <dbReference type="ARBA" id="ARBA00004505"/>
    </source>
</evidence>
<evidence type="ECO:0000256" key="22">
    <source>
        <dbReference type="ARBA" id="ARBA00023136"/>
    </source>
</evidence>
<dbReference type="EMBL" id="AY773341">
    <property type="protein sequence ID" value="AAV63832.1"/>
    <property type="molecule type" value="Genomic_DNA"/>
</dbReference>
<evidence type="ECO:0000256" key="24">
    <source>
        <dbReference type="ARBA" id="ARBA00023180"/>
    </source>
</evidence>
<feature type="transmembrane region" description="Helical" evidence="26">
    <location>
        <begin position="20"/>
        <end position="41"/>
    </location>
</feature>
<evidence type="ECO:0000256" key="8">
    <source>
        <dbReference type="ARBA" id="ARBA00022511"/>
    </source>
</evidence>
<keyword evidence="24" id="KW-0325">Glycoprotein</keyword>
<dbReference type="Pfam" id="PF00517">
    <property type="entry name" value="GP41"/>
    <property type="match status" value="1"/>
</dbReference>
<comment type="subcellular location">
    <subcellularLocation>
        <location evidence="3">Host cell membrane</location>
        <topology evidence="3">Peripheral membrane protein</topology>
    </subcellularLocation>
    <subcellularLocation>
        <location evidence="1">Host cell membrane</location>
        <topology evidence="1">Single-pass type I membrane protein</topology>
    </subcellularLocation>
    <subcellularLocation>
        <location evidence="2">Host endosome membrane</location>
        <topology evidence="2">Peripheral membrane protein</topology>
    </subcellularLocation>
    <subcellularLocation>
        <location evidence="5">Host endosome membrane</location>
        <topology evidence="5">Single-pass type I membrane protein</topology>
    </subcellularLocation>
    <subcellularLocation>
        <location evidence="6">Virion membrane</location>
        <topology evidence="6">Peripheral membrane protein</topology>
    </subcellularLocation>
    <subcellularLocation>
        <location evidence="4">Virion membrane</location>
        <topology evidence="4">Single-pass type I membrane protein</topology>
    </subcellularLocation>
</comment>
<evidence type="ECO:0000256" key="4">
    <source>
        <dbReference type="ARBA" id="ARBA00004563"/>
    </source>
</evidence>
<dbReference type="GO" id="GO:0020002">
    <property type="term" value="C:host cell plasma membrane"/>
    <property type="evidence" value="ECO:0007669"/>
    <property type="project" value="UniProtKB-SubCell"/>
</dbReference>
<evidence type="ECO:0000259" key="28">
    <source>
        <dbReference type="Pfam" id="PF00517"/>
    </source>
</evidence>
<dbReference type="Pfam" id="PF00516">
    <property type="entry name" value="GP120"/>
    <property type="match status" value="2"/>
</dbReference>
<keyword evidence="23" id="KW-1015">Disulfide bond</keyword>
<evidence type="ECO:0000313" key="30">
    <source>
        <dbReference type="Proteomes" id="UP000114859"/>
    </source>
</evidence>
<keyword evidence="14" id="KW-0732">Signal</keyword>
<comment type="domain">
    <text evidence="26">The 17 amino acids long immunosuppressive region is present in many retroviral envelope proteins. Synthetic peptides derived from this relatively conserved sequence inhibit immune function in vitro and in vivo.</text>
</comment>
<keyword evidence="7 26" id="KW-1168">Fusion of virus membrane with host membrane</keyword>
<evidence type="ECO:0000256" key="7">
    <source>
        <dbReference type="ARBA" id="ARBA00022506"/>
    </source>
</evidence>
<comment type="subunit">
    <text evidence="26">The mature envelope protein (Env) consists of a homotrimer of non-covalently associated gp120-gp41 heterodimers. The resulting complex protrudes from the virus surface as a spike.</text>
</comment>
<sequence>MRARGIERNCQNLWKWGIMLLGMLMICSAAGNLWVTVYYGVPVWREATTTLFCASDAKAYKTEAHNIWATHACVPTDPSPQEIELVNVTENFNMWKNNMVDQMHEDIISLWDQSLKPCVKLTPLCVTLNCTNANINSTGSNALWEPTKEVKNCSFNVTTVVRDKKKQVYALFYKPDIVPKDNDNNRTNYRFICCNTSAITQACPKISFEPIPIHYCAPAGFAILKCRNKKFNGTGPCKNVSTVQCTHGIKPVVSTQLLFNGSLPEEEIIIRSENLTNNAKNIILQFNASVKINCTRPYEIRIQKTSIGQGQALNTNKRIIRDNRQANCTISGEKWNKTLQQAAIQLGNLLNKTTIPFRPPSGGDPEITTHSVNCGGEFFYCNTSGLFNNTWDNSNRTWSNKGAWSNQTVTLPCRIRQIIYMWQKVGKAMYAPPIQGTLRCSSNITGLLFTRDGGNNSSNNETFRPGGGDTRDNWRSELYKYKVLQIEPRGAAPTKAKRRVVEREKRAIRLGAMFLGFLGAAGSTMGAASETRTVQARQVLSGILQQQNNLLRAIEAQQHLLQLTVWGIKQLQARILAVERYLKDRRLLCLWGCSGKHICTTTVPWNSSWSNKTQTEIWQNITWVQWEREIENYTGLLYNLFEESQIQQEKNEQELLELDKWASLWNWFDKTSWLWYRKIFIMLLRGLLRFRIFFAVLSVLYRVRQGYSPLSGGEQGRDKYIRLMRGFSALIWDDLRNLCLFGYHRSRDLLLLAARIVELLGRRGWEALKYLWNLLQYWSQELKNSVISLLDTIAIATAEGTDRVTEVLLRACRAILNVPRRIRQGFERILL</sequence>
<feature type="domain" description="Human immunodeficiency virus 1 envelope glycoprotein Gp120" evidence="27">
    <location>
        <begin position="33"/>
        <end position="141"/>
    </location>
</feature>
<dbReference type="CDD" id="cd09909">
    <property type="entry name" value="HIV-1-like_HR1-HR2"/>
    <property type="match status" value="1"/>
</dbReference>
<keyword evidence="13 26" id="KW-0053">Apoptosis</keyword>
<name>Q5S516_HV1</name>
<evidence type="ECO:0000313" key="29">
    <source>
        <dbReference type="EMBL" id="AAV63832.1"/>
    </source>
</evidence>
<keyword evidence="25 26" id="KW-1160">Virus entry into host cell</keyword>
<keyword evidence="17 26" id="KW-1043">Host membrane</keyword>
<dbReference type="InterPro" id="IPR000777">
    <property type="entry name" value="HIV1_Gp120"/>
</dbReference>
<evidence type="ECO:0000256" key="19">
    <source>
        <dbReference type="ARBA" id="ARBA00022989"/>
    </source>
</evidence>
<evidence type="ECO:0000256" key="11">
    <source>
        <dbReference type="ARBA" id="ARBA00022685"/>
    </source>
</evidence>
<proteinExistence type="predicted"/>
<gene>
    <name evidence="29" type="primary">env</name>
</gene>
<evidence type="ECO:0000256" key="5">
    <source>
        <dbReference type="ARBA" id="ARBA00004578"/>
    </source>
</evidence>
<dbReference type="SUPFAM" id="SSF58069">
    <property type="entry name" value="Virus ectodomain"/>
    <property type="match status" value="1"/>
</dbReference>
<organism evidence="29 30">
    <name type="scientific">Human immunodeficiency virus type 1</name>
    <name type="common">HIV-1</name>
    <dbReference type="NCBI Taxonomy" id="11676"/>
    <lineage>
        <taxon>Viruses</taxon>
        <taxon>Riboviria</taxon>
        <taxon>Pararnavirae</taxon>
        <taxon>Artverviricota</taxon>
        <taxon>Revtraviricetes</taxon>
        <taxon>Ortervirales</taxon>
        <taxon>Retroviridae</taxon>
        <taxon>Orthoretrovirinae</taxon>
        <taxon>Lentivirus</taxon>
        <taxon>Lentivirus humimdef1</taxon>
    </lineage>
</organism>
<evidence type="ECO:0000256" key="1">
    <source>
        <dbReference type="ARBA" id="ARBA00004402"/>
    </source>
</evidence>
<dbReference type="GO" id="GO:0055036">
    <property type="term" value="C:virion membrane"/>
    <property type="evidence" value="ECO:0007669"/>
    <property type="project" value="UniProtKB-SubCell"/>
</dbReference>
<evidence type="ECO:0000256" key="21">
    <source>
        <dbReference type="ARBA" id="ARBA00023054"/>
    </source>
</evidence>
<evidence type="ECO:0000256" key="14">
    <source>
        <dbReference type="ARBA" id="ARBA00022729"/>
    </source>
</evidence>
<evidence type="ECO:0000256" key="2">
    <source>
        <dbReference type="ARBA" id="ARBA00004433"/>
    </source>
</evidence>
<dbReference type="GO" id="GO:0039663">
    <property type="term" value="P:membrane fusion involved in viral entry into host cell"/>
    <property type="evidence" value="ECO:0007669"/>
    <property type="project" value="UniProtKB-KW"/>
</dbReference>
<keyword evidence="20 26" id="KW-1039">Host endosome</keyword>
<evidence type="ECO:0000256" key="20">
    <source>
        <dbReference type="ARBA" id="ARBA00023046"/>
    </source>
</evidence>
<dbReference type="GO" id="GO:0044175">
    <property type="term" value="C:host cell endosome membrane"/>
    <property type="evidence" value="ECO:0007669"/>
    <property type="project" value="UniProtKB-SubCell"/>
</dbReference>
<dbReference type="InterPro" id="IPR036377">
    <property type="entry name" value="Gp120_core_sf"/>
</dbReference>
<evidence type="ECO:0000256" key="16">
    <source>
        <dbReference type="ARBA" id="ARBA00022844"/>
    </source>
</evidence>
<evidence type="ECO:0000259" key="27">
    <source>
        <dbReference type="Pfam" id="PF00516"/>
    </source>
</evidence>
<evidence type="ECO:0000256" key="12">
    <source>
        <dbReference type="ARBA" id="ARBA00022692"/>
    </source>
</evidence>
<dbReference type="FunFam" id="1.10.287.210:FF:000001">
    <property type="entry name" value="Envelope glycoprotein gp160"/>
    <property type="match status" value="1"/>
</dbReference>
<keyword evidence="9 26" id="KW-0945">Host-virus interaction</keyword>
<keyword evidence="22 26" id="KW-0472">Membrane</keyword>
<feature type="domain" description="Retroviral envelope protein GP41-like" evidence="28">
    <location>
        <begin position="525"/>
        <end position="700"/>
    </location>
</feature>
<evidence type="ECO:0000256" key="15">
    <source>
        <dbReference type="ARBA" id="ARBA00022804"/>
    </source>
</evidence>
<protein>
    <recommendedName>
        <fullName evidence="26">Envelope glycoprotein gp160</fullName>
    </recommendedName>
    <component>
        <recommendedName>
            <fullName evidence="26">Surface protein gp120</fullName>
            <shortName evidence="26">SU</shortName>
        </recommendedName>
        <alternativeName>
            <fullName evidence="26">Glycoprotein 120</fullName>
            <shortName evidence="26">gp120</shortName>
        </alternativeName>
    </component>
    <component>
        <recommendedName>
            <fullName evidence="26">Transmembrane protein gp41</fullName>
            <shortName evidence="26">TM</shortName>
        </recommendedName>
    </component>
</protein>
<dbReference type="GO" id="GO:0046718">
    <property type="term" value="P:symbiont entry into host cell"/>
    <property type="evidence" value="ECO:0007669"/>
    <property type="project" value="UniProtKB-KW"/>
</dbReference>
<organismHost>
    <name type="scientific">Homo sapiens</name>
    <name type="common">Human</name>
    <dbReference type="NCBI Taxonomy" id="9606"/>
</organismHost>
<keyword evidence="16 26" id="KW-0946">Virion</keyword>
<evidence type="ECO:0000256" key="18">
    <source>
        <dbReference type="ARBA" id="ARBA00022879"/>
    </source>
</evidence>
<evidence type="ECO:0000256" key="26">
    <source>
        <dbReference type="RuleBase" id="RU363095"/>
    </source>
</evidence>
<keyword evidence="8 26" id="KW-1032">Host cell membrane</keyword>
<reference evidence="29 30" key="1">
    <citation type="journal article" date="2005" name="AIDS Res. Hum. Retroviruses">
        <title>Sequence analysis of near full-length HIV type 1 subtype D primary strains isolated in Cape Town, South Africa, from 1984 to 1986.</title>
        <authorList>
            <person name="Loxton A.G."/>
            <person name="Treurnicht F."/>
            <person name="Laten A."/>
            <person name="van Rensburg E.J."/>
            <person name="Engelbrecht S."/>
        </authorList>
    </citation>
    <scope>NUCLEOTIDE SEQUENCE [LARGE SCALE GENOMIC DNA]</scope>
    <source>
        <strain evidence="29">D.ZA.86.R482</strain>
    </source>
</reference>
<keyword evidence="11 26" id="KW-0165">Cleavage on pair of basic residues</keyword>
<dbReference type="GO" id="GO:0019031">
    <property type="term" value="C:viral envelope"/>
    <property type="evidence" value="ECO:0007669"/>
    <property type="project" value="UniProtKB-KW"/>
</dbReference>
<accession>Q5S516</accession>
<evidence type="ECO:0000256" key="25">
    <source>
        <dbReference type="ARBA" id="ARBA00023296"/>
    </source>
</evidence>
<keyword evidence="12 26" id="KW-0812">Transmembrane</keyword>
<dbReference type="Gene3D" id="1.20.5.490">
    <property type="entry name" value="Single helix bin"/>
    <property type="match status" value="1"/>
</dbReference>
<evidence type="ECO:0000256" key="10">
    <source>
        <dbReference type="ARBA" id="ARBA00022595"/>
    </source>
</evidence>
<keyword evidence="18 26" id="KW-0261">Viral envelope protein</keyword>
<evidence type="ECO:0000256" key="17">
    <source>
        <dbReference type="ARBA" id="ARBA00022870"/>
    </source>
</evidence>
<dbReference type="Gene3D" id="1.10.287.210">
    <property type="match status" value="1"/>
</dbReference>
<dbReference type="FunFam" id="2.170.40.20:FF:000002">
    <property type="entry name" value="Envelope glycoprotein gp160"/>
    <property type="match status" value="1"/>
</dbReference>
<keyword evidence="19 26" id="KW-1133">Transmembrane helix</keyword>
<dbReference type="GO" id="GO:0005198">
    <property type="term" value="F:structural molecule activity"/>
    <property type="evidence" value="ECO:0007669"/>
    <property type="project" value="InterPro"/>
</dbReference>
<dbReference type="InterPro" id="IPR000328">
    <property type="entry name" value="GP41-like"/>
</dbReference>
<keyword evidence="15 26" id="KW-1161">Viral attachment to host cell</keyword>
<keyword evidence="21" id="KW-0175">Coiled coil</keyword>
<evidence type="ECO:0000256" key="9">
    <source>
        <dbReference type="ARBA" id="ARBA00022581"/>
    </source>
</evidence>
<dbReference type="SUPFAM" id="SSF56502">
    <property type="entry name" value="gp120 core"/>
    <property type="match status" value="2"/>
</dbReference>
<dbReference type="Gene3D" id="2.170.40.20">
    <property type="entry name" value="Human immunodeficiency virus 1, Gp160, envelope glycoprotein"/>
    <property type="match status" value="2"/>
</dbReference>
<evidence type="ECO:0000256" key="23">
    <source>
        <dbReference type="ARBA" id="ARBA00023157"/>
    </source>
</evidence>
<dbReference type="Proteomes" id="UP000114859">
    <property type="component" value="Genome"/>
</dbReference>